<evidence type="ECO:0000256" key="3">
    <source>
        <dbReference type="ARBA" id="ARBA00023263"/>
    </source>
</evidence>
<comment type="caution">
    <text evidence="6">The sequence shown here is derived from an EMBL/GenBank/DDBJ whole genome shotgun (WGS) entry which is preliminary data.</text>
</comment>
<evidence type="ECO:0000259" key="5">
    <source>
        <dbReference type="Pfam" id="PF22003"/>
    </source>
</evidence>
<sequence>MKALFENFRMHLLSAKSNNFGNVSSIRWFLALITCVLGICMTLPANAACSITSSGGLRTANINFGNVSVPANAAVGTVIATAFDSYANWVGGQQQSFYCGANVTIAVSFLMSGTGSSNVFPTNIPGIGVRIKFDSYGGVAPRNTYVPVSWNQSPTASPGVDTMGFTLTPALVVTGPIDLSSTNTLSYNASPFLFGKAVDGSGQVAVSNLMVQATLASRSCSVTTPTVDVPLPTVNPGNLNTGSAQAKQFDLGVNCAQGGTVKVTLTDASNVSNRSTTLSLAPGSTATGVGLQILFGTTPVAFGPDSAVAGNMNQWTAGTSAGGPMTIPLSVRYIRTGTVNPGIVKGLATFTMSYQ</sequence>
<organism evidence="6 7">
    <name type="scientific">Paraburkholderia nemoris</name>
    <dbReference type="NCBI Taxonomy" id="2793076"/>
    <lineage>
        <taxon>Bacteria</taxon>
        <taxon>Pseudomonadati</taxon>
        <taxon>Pseudomonadota</taxon>
        <taxon>Betaproteobacteria</taxon>
        <taxon>Burkholderiales</taxon>
        <taxon>Burkholderiaceae</taxon>
        <taxon>Paraburkholderia</taxon>
    </lineage>
</organism>
<dbReference type="SUPFAM" id="SSF49401">
    <property type="entry name" value="Bacterial adhesins"/>
    <property type="match status" value="1"/>
</dbReference>
<dbReference type="Proteomes" id="UP000673821">
    <property type="component" value="Unassembled WGS sequence"/>
</dbReference>
<dbReference type="EMBL" id="CAJNBH010000003">
    <property type="protein sequence ID" value="CAE6715207.1"/>
    <property type="molecule type" value="Genomic_DNA"/>
</dbReference>
<dbReference type="InterPro" id="IPR036937">
    <property type="entry name" value="Adhesion_dom_fimbrial_sf"/>
</dbReference>
<dbReference type="PANTHER" id="PTHR33420:SF14">
    <property type="entry name" value="TYPE 1 FIMBRIN D-MANNOSE SPECIFIC ADHESIN"/>
    <property type="match status" value="1"/>
</dbReference>
<comment type="subcellular location">
    <subcellularLocation>
        <location evidence="1">Fimbrium</location>
    </subcellularLocation>
</comment>
<protein>
    <recommendedName>
        <fullName evidence="8">Type 1 fimbrial protein</fullName>
    </recommendedName>
</protein>
<feature type="domain" description="MrkD-like receptor binding" evidence="5">
    <location>
        <begin position="61"/>
        <end position="150"/>
    </location>
</feature>
<dbReference type="Gene3D" id="2.60.40.3310">
    <property type="match status" value="1"/>
</dbReference>
<dbReference type="RefSeq" id="WP_172737629.1">
    <property type="nucleotide sequence ID" value="NZ_CAJNBH010000003.1"/>
</dbReference>
<dbReference type="InterPro" id="IPR054160">
    <property type="entry name" value="MrkD_recept-bd"/>
</dbReference>
<gene>
    <name evidence="6" type="ORF">R69776_01277</name>
</gene>
<evidence type="ECO:0000256" key="2">
    <source>
        <dbReference type="ARBA" id="ARBA00006671"/>
    </source>
</evidence>
<keyword evidence="3" id="KW-0281">Fimbrium</keyword>
<dbReference type="PANTHER" id="PTHR33420">
    <property type="entry name" value="FIMBRIAL SUBUNIT ELFA-RELATED"/>
    <property type="match status" value="1"/>
</dbReference>
<reference evidence="6 7" key="1">
    <citation type="submission" date="2021-02" db="EMBL/GenBank/DDBJ databases">
        <authorList>
            <person name="Vanwijnsberghe S."/>
        </authorList>
    </citation>
    <scope>NUCLEOTIDE SEQUENCE [LARGE SCALE GENOMIC DNA]</scope>
    <source>
        <strain evidence="6 7">R-69776</strain>
    </source>
</reference>
<dbReference type="InterPro" id="IPR000259">
    <property type="entry name" value="Adhesion_dom_fimbrial"/>
</dbReference>
<evidence type="ECO:0000313" key="7">
    <source>
        <dbReference type="Proteomes" id="UP000673821"/>
    </source>
</evidence>
<proteinExistence type="inferred from homology"/>
<dbReference type="Pfam" id="PF00419">
    <property type="entry name" value="Fimbrial"/>
    <property type="match status" value="1"/>
</dbReference>
<feature type="domain" description="Fimbrial-type adhesion" evidence="4">
    <location>
        <begin position="212"/>
        <end position="355"/>
    </location>
</feature>
<evidence type="ECO:0000313" key="6">
    <source>
        <dbReference type="EMBL" id="CAE6715207.1"/>
    </source>
</evidence>
<evidence type="ECO:0000256" key="1">
    <source>
        <dbReference type="ARBA" id="ARBA00004561"/>
    </source>
</evidence>
<dbReference type="InterPro" id="IPR050263">
    <property type="entry name" value="Bact_Fimbrial_Adh_Pro"/>
</dbReference>
<name>A0ABM8QTW2_9BURK</name>
<dbReference type="Gene3D" id="2.60.40.1090">
    <property type="entry name" value="Fimbrial-type adhesion domain"/>
    <property type="match status" value="1"/>
</dbReference>
<dbReference type="Pfam" id="PF22003">
    <property type="entry name" value="MrkDrd"/>
    <property type="match status" value="1"/>
</dbReference>
<evidence type="ECO:0008006" key="8">
    <source>
        <dbReference type="Google" id="ProtNLM"/>
    </source>
</evidence>
<dbReference type="InterPro" id="IPR008966">
    <property type="entry name" value="Adhesion_dom_sf"/>
</dbReference>
<evidence type="ECO:0000259" key="4">
    <source>
        <dbReference type="Pfam" id="PF00419"/>
    </source>
</evidence>
<keyword evidence="7" id="KW-1185">Reference proteome</keyword>
<comment type="similarity">
    <text evidence="2">Belongs to the fimbrial protein family.</text>
</comment>
<accession>A0ABM8QTW2</accession>